<dbReference type="OrthoDB" id="9782926at2"/>
<comment type="caution">
    <text evidence="3">The sequence shown here is derived from an EMBL/GenBank/DDBJ whole genome shotgun (WGS) entry which is preliminary data.</text>
</comment>
<keyword evidence="1 3" id="KW-0808">Transferase</keyword>
<dbReference type="PROSITE" id="PS00101">
    <property type="entry name" value="HEXAPEP_TRANSFERASES"/>
    <property type="match status" value="1"/>
</dbReference>
<accession>A0A7W8CPS0</accession>
<dbReference type="Proteomes" id="UP000525923">
    <property type="component" value="Unassembled WGS sequence"/>
</dbReference>
<dbReference type="CDD" id="cd04647">
    <property type="entry name" value="LbH_MAT_like"/>
    <property type="match status" value="1"/>
</dbReference>
<evidence type="ECO:0000256" key="2">
    <source>
        <dbReference type="ARBA" id="ARBA00022737"/>
    </source>
</evidence>
<name>A0A7W8CPS0_9BACL</name>
<dbReference type="InterPro" id="IPR011004">
    <property type="entry name" value="Trimer_LpxA-like_sf"/>
</dbReference>
<reference evidence="3 4" key="1">
    <citation type="submission" date="2020-08" db="EMBL/GenBank/DDBJ databases">
        <title>Genomic Encyclopedia of Type Strains, Phase IV (KMG-IV): sequencing the most valuable type-strain genomes for metagenomic binning, comparative biology and taxonomic classification.</title>
        <authorList>
            <person name="Goeker M."/>
        </authorList>
    </citation>
    <scope>NUCLEOTIDE SEQUENCE [LARGE SCALE GENOMIC DNA]</scope>
    <source>
        <strain evidence="3 4">DSM 15895</strain>
    </source>
</reference>
<dbReference type="Gene3D" id="2.160.10.10">
    <property type="entry name" value="Hexapeptide repeat proteins"/>
    <property type="match status" value="1"/>
</dbReference>
<dbReference type="Pfam" id="PF14602">
    <property type="entry name" value="Hexapep_2"/>
    <property type="match status" value="1"/>
</dbReference>
<dbReference type="InterPro" id="IPR018357">
    <property type="entry name" value="Hexapep_transf_CS"/>
</dbReference>
<dbReference type="SUPFAM" id="SSF51161">
    <property type="entry name" value="Trimeric LpxA-like enzymes"/>
    <property type="match status" value="1"/>
</dbReference>
<dbReference type="PANTHER" id="PTHR43300">
    <property type="entry name" value="ACETYLTRANSFERASE"/>
    <property type="match status" value="1"/>
</dbReference>
<keyword evidence="4" id="KW-1185">Reference proteome</keyword>
<dbReference type="AlphaFoldDB" id="A0A7W8CPS0"/>
<protein>
    <submittedName>
        <fullName evidence="3">Acetyltransferase-like isoleucine patch superfamily enzyme</fullName>
    </submittedName>
</protein>
<sequence length="163" mass="18434">MIKYYQKYLLKKAIKEGLQVGERTRILGMPNFGSEPYLIRIGRHCTITSGVKFITHDGATWLFRDEVEFKEVKRYGSIKIEDNCFIGVNSILMPNITIGENSVVAAGSLVNKDIPPNSVYGGVPAKFLMNLEQYKKTTKQKSIPNIPNGEKKKAALIEYFWGE</sequence>
<dbReference type="EMBL" id="JACHHE010000002">
    <property type="protein sequence ID" value="MBB5179385.1"/>
    <property type="molecule type" value="Genomic_DNA"/>
</dbReference>
<organism evidence="3 4">
    <name type="scientific">Planococcus koreensis</name>
    <dbReference type="NCBI Taxonomy" id="112331"/>
    <lineage>
        <taxon>Bacteria</taxon>
        <taxon>Bacillati</taxon>
        <taxon>Bacillota</taxon>
        <taxon>Bacilli</taxon>
        <taxon>Bacillales</taxon>
        <taxon>Caryophanaceae</taxon>
        <taxon>Planococcus</taxon>
    </lineage>
</organism>
<evidence type="ECO:0000313" key="3">
    <source>
        <dbReference type="EMBL" id="MBB5179385.1"/>
    </source>
</evidence>
<dbReference type="InterPro" id="IPR001451">
    <property type="entry name" value="Hexapep"/>
</dbReference>
<evidence type="ECO:0000256" key="1">
    <source>
        <dbReference type="ARBA" id="ARBA00022679"/>
    </source>
</evidence>
<proteinExistence type="predicted"/>
<keyword evidence="2" id="KW-0677">Repeat</keyword>
<gene>
    <name evidence="3" type="ORF">HNQ44_000809</name>
</gene>
<dbReference type="GO" id="GO:0016740">
    <property type="term" value="F:transferase activity"/>
    <property type="evidence" value="ECO:0007669"/>
    <property type="project" value="UniProtKB-KW"/>
</dbReference>
<dbReference type="PANTHER" id="PTHR43300:SF11">
    <property type="entry name" value="ACETYLTRANSFERASE RV3034C-RELATED"/>
    <property type="match status" value="1"/>
</dbReference>
<dbReference type="InterPro" id="IPR050179">
    <property type="entry name" value="Trans_hexapeptide_repeat"/>
</dbReference>
<dbReference type="RefSeq" id="WP_135501667.1">
    <property type="nucleotide sequence ID" value="NZ_JACHHE010000002.1"/>
</dbReference>
<evidence type="ECO:0000313" key="4">
    <source>
        <dbReference type="Proteomes" id="UP000525923"/>
    </source>
</evidence>